<reference evidence="11 12" key="1">
    <citation type="submission" date="2020-05" db="EMBL/GenBank/DDBJ databases">
        <title>Ramlibacter rhizophilus sp. nov., isolated from rhizosphere soil of national flower Mugunghwa from South Korea.</title>
        <authorList>
            <person name="Zheng-Fei Y."/>
            <person name="Huan T."/>
        </authorList>
    </citation>
    <scope>NUCLEOTIDE SEQUENCE [LARGE SCALE GENOMIC DNA]</scope>
    <source>
        <strain evidence="11 12">H242</strain>
    </source>
</reference>
<dbReference type="InterPro" id="IPR001054">
    <property type="entry name" value="A/G_cyclase"/>
</dbReference>
<evidence type="ECO:0000256" key="4">
    <source>
        <dbReference type="ARBA" id="ARBA00022777"/>
    </source>
</evidence>
<dbReference type="EMBL" id="CP053418">
    <property type="protein sequence ID" value="QJW85079.1"/>
    <property type="molecule type" value="Genomic_DNA"/>
</dbReference>
<evidence type="ECO:0000313" key="11">
    <source>
        <dbReference type="EMBL" id="QJW85079.1"/>
    </source>
</evidence>
<evidence type="ECO:0000256" key="5">
    <source>
        <dbReference type="ARBA" id="ARBA00022840"/>
    </source>
</evidence>
<dbReference type="InterPro" id="IPR011006">
    <property type="entry name" value="CheY-like_superfamily"/>
</dbReference>
<dbReference type="CDD" id="cd17574">
    <property type="entry name" value="REC_OmpR"/>
    <property type="match status" value="1"/>
</dbReference>
<dbReference type="Gene3D" id="3.30.70.1230">
    <property type="entry name" value="Nucleotide cyclase"/>
    <property type="match status" value="1"/>
</dbReference>
<dbReference type="SMART" id="SM00448">
    <property type="entry name" value="REC"/>
    <property type="match status" value="1"/>
</dbReference>
<dbReference type="Proteomes" id="UP000500826">
    <property type="component" value="Chromosome"/>
</dbReference>
<reference evidence="11 12" key="2">
    <citation type="submission" date="2020-05" db="EMBL/GenBank/DDBJ databases">
        <authorList>
            <person name="Khan S.A."/>
            <person name="Jeon C.O."/>
            <person name="Chun B.H."/>
        </authorList>
    </citation>
    <scope>NUCLEOTIDE SEQUENCE [LARGE SCALE GENOMIC DNA]</scope>
    <source>
        <strain evidence="11 12">H242</strain>
    </source>
</reference>
<dbReference type="InterPro" id="IPR001789">
    <property type="entry name" value="Sig_transdc_resp-reg_receiver"/>
</dbReference>
<keyword evidence="6" id="KW-0597">Phosphoprotein</keyword>
<dbReference type="Gene3D" id="3.40.50.2300">
    <property type="match status" value="1"/>
</dbReference>
<feature type="modified residue" description="4-aspartylphosphate" evidence="6">
    <location>
        <position position="52"/>
    </location>
</feature>
<evidence type="ECO:0000256" key="6">
    <source>
        <dbReference type="PROSITE-ProRule" id="PRU00169"/>
    </source>
</evidence>
<evidence type="ECO:0000259" key="8">
    <source>
        <dbReference type="PROSITE" id="PS50011"/>
    </source>
</evidence>
<feature type="domain" description="Guanylate cyclase" evidence="10">
    <location>
        <begin position="174"/>
        <end position="312"/>
    </location>
</feature>
<gene>
    <name evidence="11" type="ORF">HK414_21040</name>
</gene>
<dbReference type="CDD" id="cd07302">
    <property type="entry name" value="CHD"/>
    <property type="match status" value="1"/>
</dbReference>
<dbReference type="SMART" id="SM00220">
    <property type="entry name" value="S_TKc"/>
    <property type="match status" value="1"/>
</dbReference>
<feature type="compositionally biased region" description="Basic residues" evidence="7">
    <location>
        <begin position="516"/>
        <end position="526"/>
    </location>
</feature>
<protein>
    <submittedName>
        <fullName evidence="11">Response regulator</fullName>
    </submittedName>
</protein>
<organism evidence="11 12">
    <name type="scientific">Ramlibacter terrae</name>
    <dbReference type="NCBI Taxonomy" id="2732511"/>
    <lineage>
        <taxon>Bacteria</taxon>
        <taxon>Pseudomonadati</taxon>
        <taxon>Pseudomonadota</taxon>
        <taxon>Betaproteobacteria</taxon>
        <taxon>Burkholderiales</taxon>
        <taxon>Comamonadaceae</taxon>
        <taxon>Ramlibacter</taxon>
    </lineage>
</organism>
<dbReference type="PROSITE" id="PS00108">
    <property type="entry name" value="PROTEIN_KINASE_ST"/>
    <property type="match status" value="1"/>
</dbReference>
<dbReference type="PANTHER" id="PTHR43289:SF6">
    <property type="entry name" value="SERINE_THREONINE-PROTEIN KINASE NEKL-3"/>
    <property type="match status" value="1"/>
</dbReference>
<dbReference type="SUPFAM" id="SSF55073">
    <property type="entry name" value="Nucleotide cyclase"/>
    <property type="match status" value="1"/>
</dbReference>
<keyword evidence="5" id="KW-0067">ATP-binding</keyword>
<evidence type="ECO:0000256" key="7">
    <source>
        <dbReference type="SAM" id="MobiDB-lite"/>
    </source>
</evidence>
<sequence length="696" mass="75288">MATILVVEDDAAIRNNIARLLQLEGHAVSVAVDGRDGLEQASRRPPDLVITDINMPGLDGFALAEALRGHPAMGTTPILMLTALDDRASMRRGMRAGADDYPAKPFTRVELLDALEGLLRKSGRIADSIEAALQGREDHLRRAFTEQFDGDSTLQGLAVQPPPGAVTEGVAQATVLFADIRNFTSLAEQLDSSDVALLLTAYFERTCKPLLAHGGRYLKFIGDGMMAVFLDGPGEPPVLAARRGIAAALEVALATHEFRGWLESRFAERALPPFAIGVGVHAGEVTICRIGSSEAKESTPIGDTVNTAARLPTASKELGWTVVASTVAVQAAGTGVQTGGITALEVRGRQGWVEVAEVVGLDAGAGDLRHGAAAAQRAAEIREAVEANSEITARAVKGALRHKLSGLKDHRFVPGEEPLRLKGYRLTRKIGAGGMTEVFWRNARRTASPWCSRCWPRRGWRRAGTCRASSRVRAALAHRRPARDPHLRPGLRRRPRVHRDGILRARRPARRDARRPGPRARARRAHPVARALAVVHGHGIIHRDLKPENLMVRPDGSVALADFGVAKSLLREHNLALTQTQHGEVVGTPFYLSPEQVAGQAITPATDLYSLGVMLFEMLTGSRPFRGETLDLLLARHLRAPIPRLPLEFEGLQGIVDRLMAKRPEDRYPSAQALLDDLAERPLLRTMAGPPGGVSV</sequence>
<evidence type="ECO:0000256" key="1">
    <source>
        <dbReference type="ARBA" id="ARBA00004167"/>
    </source>
</evidence>
<comment type="subcellular location">
    <subcellularLocation>
        <location evidence="1">Membrane</location>
        <topology evidence="1">Single-pass membrane protein</topology>
    </subcellularLocation>
</comment>
<dbReference type="SMART" id="SM00044">
    <property type="entry name" value="CYCc"/>
    <property type="match status" value="1"/>
</dbReference>
<dbReference type="Pfam" id="PF00211">
    <property type="entry name" value="Guanylate_cyc"/>
    <property type="match status" value="1"/>
</dbReference>
<keyword evidence="2" id="KW-0808">Transferase</keyword>
<evidence type="ECO:0000256" key="2">
    <source>
        <dbReference type="ARBA" id="ARBA00022679"/>
    </source>
</evidence>
<evidence type="ECO:0000259" key="10">
    <source>
        <dbReference type="PROSITE" id="PS50125"/>
    </source>
</evidence>
<dbReference type="Pfam" id="PF00069">
    <property type="entry name" value="Pkinase"/>
    <property type="match status" value="1"/>
</dbReference>
<dbReference type="InterPro" id="IPR008271">
    <property type="entry name" value="Ser/Thr_kinase_AS"/>
</dbReference>
<keyword evidence="3" id="KW-0547">Nucleotide-binding</keyword>
<evidence type="ECO:0000259" key="9">
    <source>
        <dbReference type="PROSITE" id="PS50110"/>
    </source>
</evidence>
<dbReference type="InterPro" id="IPR011009">
    <property type="entry name" value="Kinase-like_dom_sf"/>
</dbReference>
<dbReference type="SUPFAM" id="SSF56112">
    <property type="entry name" value="Protein kinase-like (PK-like)"/>
    <property type="match status" value="1"/>
</dbReference>
<dbReference type="PANTHER" id="PTHR43289">
    <property type="entry name" value="MITOGEN-ACTIVATED PROTEIN KINASE KINASE KINASE 20-RELATED"/>
    <property type="match status" value="1"/>
</dbReference>
<keyword evidence="4" id="KW-0418">Kinase</keyword>
<feature type="domain" description="Response regulatory" evidence="9">
    <location>
        <begin position="3"/>
        <end position="119"/>
    </location>
</feature>
<evidence type="ECO:0000256" key="3">
    <source>
        <dbReference type="ARBA" id="ARBA00022741"/>
    </source>
</evidence>
<evidence type="ECO:0000313" key="12">
    <source>
        <dbReference type="Proteomes" id="UP000500826"/>
    </source>
</evidence>
<dbReference type="PROSITE" id="PS50125">
    <property type="entry name" value="GUANYLATE_CYCLASE_2"/>
    <property type="match status" value="1"/>
</dbReference>
<feature type="region of interest" description="Disordered" evidence="7">
    <location>
        <begin position="477"/>
        <end position="526"/>
    </location>
</feature>
<accession>A0ABX6P4L6</accession>
<proteinExistence type="predicted"/>
<dbReference type="Gene3D" id="1.10.510.10">
    <property type="entry name" value="Transferase(Phosphotransferase) domain 1"/>
    <property type="match status" value="1"/>
</dbReference>
<dbReference type="PROSITE" id="PS50110">
    <property type="entry name" value="RESPONSE_REGULATORY"/>
    <property type="match status" value="1"/>
</dbReference>
<dbReference type="Pfam" id="PF00072">
    <property type="entry name" value="Response_reg"/>
    <property type="match status" value="1"/>
</dbReference>
<dbReference type="CDD" id="cd14014">
    <property type="entry name" value="STKc_PknB_like"/>
    <property type="match status" value="1"/>
</dbReference>
<name>A0ABX6P4L6_9BURK</name>
<dbReference type="SUPFAM" id="SSF52172">
    <property type="entry name" value="CheY-like"/>
    <property type="match status" value="1"/>
</dbReference>
<keyword evidence="12" id="KW-1185">Reference proteome</keyword>
<feature type="domain" description="Protein kinase" evidence="8">
    <location>
        <begin position="424"/>
        <end position="684"/>
    </location>
</feature>
<dbReference type="InterPro" id="IPR029787">
    <property type="entry name" value="Nucleotide_cyclase"/>
</dbReference>
<dbReference type="PROSITE" id="PS50011">
    <property type="entry name" value="PROTEIN_KINASE_DOM"/>
    <property type="match status" value="1"/>
</dbReference>
<dbReference type="InterPro" id="IPR000719">
    <property type="entry name" value="Prot_kinase_dom"/>
</dbReference>